<feature type="compositionally biased region" description="Basic and acidic residues" evidence="1">
    <location>
        <begin position="377"/>
        <end position="389"/>
    </location>
</feature>
<dbReference type="InterPro" id="IPR021136">
    <property type="entry name" value="Flagellar_hook_control-like_C"/>
</dbReference>
<sequence>MNIGVLQMPVQVPVQQKLGQIGQAQQSKGFKSAFDMMVSPQNGMNSDGEQNLLEALNEVLTLLKNGFMKDDNSTGLLLNETKPTEDQISEVLGLPKEKWQEQLSTLIDELLSLIGNNPIQSTQLLSIKKSMQDGEYIKGAADLLTVLSNLPKETFKHLNPDFLHIAAKTGGVIESLAKQIDLSKNDLKNVSVLKESMQTVISKLETILAKDSNENKNTILQNTFQRVFVDKQEAIKNSTNSNSKTEISEQSLSSHVPMQQISKIEQFAIHVNRDSKPVDYQQFVKDFSNIIGKSQLLKGDGTNKLLIKLYPENLGSLRIEILQDKGMITAKLFASTGSAKELLDSQLHQLKNAFTLQNIQVDKIDVLYGEAEAQRFERGGNESGKHPFEQEQQTQTSEHEDENNVQFSDFLQESLLEEKI</sequence>
<feature type="region of interest" description="Disordered" evidence="1">
    <location>
        <begin position="377"/>
        <end position="407"/>
    </location>
</feature>
<keyword evidence="4" id="KW-1185">Reference proteome</keyword>
<dbReference type="InterPro" id="IPR038610">
    <property type="entry name" value="FliK-like_C_sf"/>
</dbReference>
<dbReference type="Pfam" id="PF02120">
    <property type="entry name" value="Flg_hook"/>
    <property type="match status" value="1"/>
</dbReference>
<name>A0A150KMT6_9BACI</name>
<dbReference type="RefSeq" id="WP_066233053.1">
    <property type="nucleotide sequence ID" value="NZ_LQYN01000073.1"/>
</dbReference>
<dbReference type="Gene3D" id="3.30.750.140">
    <property type="match status" value="1"/>
</dbReference>
<dbReference type="Proteomes" id="UP000075666">
    <property type="component" value="Unassembled WGS sequence"/>
</dbReference>
<proteinExistence type="predicted"/>
<dbReference type="AlphaFoldDB" id="A0A150KMT6"/>
<accession>A0A150KMT6</accession>
<protein>
    <recommendedName>
        <fullName evidence="2">Flagellar hook-length control protein-like C-terminal domain-containing protein</fullName>
    </recommendedName>
</protein>
<dbReference type="STRING" id="46224.B4102_1022"/>
<evidence type="ECO:0000313" key="4">
    <source>
        <dbReference type="Proteomes" id="UP000075666"/>
    </source>
</evidence>
<dbReference type="CDD" id="cd17470">
    <property type="entry name" value="T3SS_Flik_C"/>
    <property type="match status" value="1"/>
</dbReference>
<dbReference type="PATRIC" id="fig|46224.3.peg.3749"/>
<evidence type="ECO:0000259" key="2">
    <source>
        <dbReference type="Pfam" id="PF02120"/>
    </source>
</evidence>
<evidence type="ECO:0000256" key="1">
    <source>
        <dbReference type="SAM" id="MobiDB-lite"/>
    </source>
</evidence>
<organism evidence="3 4">
    <name type="scientific">Heyndrickxia sporothermodurans</name>
    <dbReference type="NCBI Taxonomy" id="46224"/>
    <lineage>
        <taxon>Bacteria</taxon>
        <taxon>Bacillati</taxon>
        <taxon>Bacillota</taxon>
        <taxon>Bacilli</taxon>
        <taxon>Bacillales</taxon>
        <taxon>Bacillaceae</taxon>
        <taxon>Heyndrickxia</taxon>
    </lineage>
</organism>
<comment type="caution">
    <text evidence="3">The sequence shown here is derived from an EMBL/GenBank/DDBJ whole genome shotgun (WGS) entry which is preliminary data.</text>
</comment>
<gene>
    <name evidence="3" type="ORF">B4102_1022</name>
</gene>
<reference evidence="3 4" key="1">
    <citation type="submission" date="2016-01" db="EMBL/GenBank/DDBJ databases">
        <title>Genome Sequences of Twelve Sporeforming Bacillus Species Isolated from Foods.</title>
        <authorList>
            <person name="Berendsen E.M."/>
            <person name="Wells-Bennik M.H."/>
            <person name="Krawcyk A.O."/>
            <person name="De Jong A."/>
            <person name="Holsappel S."/>
            <person name="Eijlander R.T."/>
            <person name="Kuipers O.P."/>
        </authorList>
    </citation>
    <scope>NUCLEOTIDE SEQUENCE [LARGE SCALE GENOMIC DNA]</scope>
    <source>
        <strain evidence="3 4">B4102</strain>
    </source>
</reference>
<evidence type="ECO:0000313" key="3">
    <source>
        <dbReference type="EMBL" id="KYD00010.1"/>
    </source>
</evidence>
<feature type="domain" description="Flagellar hook-length control protein-like C-terminal" evidence="2">
    <location>
        <begin position="297"/>
        <end position="371"/>
    </location>
</feature>
<dbReference type="OrthoDB" id="2112988at2"/>
<dbReference type="EMBL" id="LQYN01000073">
    <property type="protein sequence ID" value="KYD00010.1"/>
    <property type="molecule type" value="Genomic_DNA"/>
</dbReference>